<dbReference type="EMBL" id="CP098502">
    <property type="protein sequence ID" value="UTI63064.1"/>
    <property type="molecule type" value="Genomic_DNA"/>
</dbReference>
<dbReference type="Pfam" id="PF04542">
    <property type="entry name" value="Sigma70_r2"/>
    <property type="match status" value="1"/>
</dbReference>
<evidence type="ECO:0000313" key="8">
    <source>
        <dbReference type="EMBL" id="UTI63064.1"/>
    </source>
</evidence>
<dbReference type="InterPro" id="IPR013324">
    <property type="entry name" value="RNA_pol_sigma_r3/r4-like"/>
</dbReference>
<evidence type="ECO:0000256" key="4">
    <source>
        <dbReference type="ARBA" id="ARBA00023163"/>
    </source>
</evidence>
<keyword evidence="3" id="KW-0731">Sigma factor</keyword>
<comment type="similarity">
    <text evidence="1">Belongs to the sigma-70 factor family. ECF subfamily.</text>
</comment>
<dbReference type="InterPro" id="IPR036388">
    <property type="entry name" value="WH-like_DNA-bd_sf"/>
</dbReference>
<dbReference type="SUPFAM" id="SSF88946">
    <property type="entry name" value="Sigma2 domain of RNA polymerase sigma factors"/>
    <property type="match status" value="1"/>
</dbReference>
<evidence type="ECO:0000259" key="7">
    <source>
        <dbReference type="Pfam" id="PF20239"/>
    </source>
</evidence>
<dbReference type="PANTHER" id="PTHR47756:SF2">
    <property type="entry name" value="BLL6612 PROTEIN"/>
    <property type="match status" value="1"/>
</dbReference>
<organism evidence="8 9">
    <name type="scientific">Paraconexibacter antarcticus</name>
    <dbReference type="NCBI Taxonomy" id="2949664"/>
    <lineage>
        <taxon>Bacteria</taxon>
        <taxon>Bacillati</taxon>
        <taxon>Actinomycetota</taxon>
        <taxon>Thermoleophilia</taxon>
        <taxon>Solirubrobacterales</taxon>
        <taxon>Paraconexibacteraceae</taxon>
        <taxon>Paraconexibacter</taxon>
    </lineage>
</organism>
<dbReference type="SUPFAM" id="SSF88659">
    <property type="entry name" value="Sigma3 and sigma4 domains of RNA polymerase sigma factors"/>
    <property type="match status" value="1"/>
</dbReference>
<evidence type="ECO:0000256" key="3">
    <source>
        <dbReference type="ARBA" id="ARBA00023082"/>
    </source>
</evidence>
<name>A0ABY5DN83_9ACTN</name>
<sequence>MTELEQTFREQWGRVLAALIGFLGDFDLAEEATQEAFAIAAERWPREGVPAAPGPWLVATARNRAIDRLRRERTLAAKTKLLDVPEAVEDDVDPFDETRFGDERLELLFTCCHPALDRPAQVALTLRTLGGLTTPEIARAFLVPEATMAQRLVRAKRKIKAAGIPFRVPPAHLLPDRLATVLAVVYLIFNEGYGGRADLTGEALALGRALAELMPDESEVHGLLALMLLHHARRDARFDGADLVLLADQDPGRWDAAGIAAGRTALDRALALRGRGPYVLQAAIASLHAQTPRDWPQIAALYGELARVTASPVVELSRAVAVAEAEGPAAGLAIADGLGLEAYHYLHATRGELLARLGRTTEARDAYVRALELAHDDAERRHLERRLAAVGAETGR</sequence>
<dbReference type="RefSeq" id="WP_254569798.1">
    <property type="nucleotide sequence ID" value="NZ_CP098502.1"/>
</dbReference>
<evidence type="ECO:0000256" key="1">
    <source>
        <dbReference type="ARBA" id="ARBA00010641"/>
    </source>
</evidence>
<keyword evidence="2" id="KW-0805">Transcription regulation</keyword>
<dbReference type="Gene3D" id="1.10.10.10">
    <property type="entry name" value="Winged helix-like DNA-binding domain superfamily/Winged helix DNA-binding domain"/>
    <property type="match status" value="1"/>
</dbReference>
<gene>
    <name evidence="8" type="ORF">NBH00_17065</name>
</gene>
<dbReference type="Pfam" id="PF08281">
    <property type="entry name" value="Sigma70_r4_2"/>
    <property type="match status" value="1"/>
</dbReference>
<dbReference type="PANTHER" id="PTHR47756">
    <property type="entry name" value="BLL6612 PROTEIN-RELATED"/>
    <property type="match status" value="1"/>
</dbReference>
<feature type="domain" description="RNA polymerase sigma factor 70 region 4 type 2" evidence="6">
    <location>
        <begin position="109"/>
        <end position="159"/>
    </location>
</feature>
<evidence type="ECO:0000313" key="9">
    <source>
        <dbReference type="Proteomes" id="UP001056035"/>
    </source>
</evidence>
<dbReference type="InterPro" id="IPR007627">
    <property type="entry name" value="RNA_pol_sigma70_r2"/>
</dbReference>
<evidence type="ECO:0000256" key="2">
    <source>
        <dbReference type="ARBA" id="ARBA00023015"/>
    </source>
</evidence>
<accession>A0ABY5DN83</accession>
<dbReference type="InterPro" id="IPR013325">
    <property type="entry name" value="RNA_pol_sigma_r2"/>
</dbReference>
<dbReference type="InterPro" id="IPR013249">
    <property type="entry name" value="RNA_pol_sigma70_r4_t2"/>
</dbReference>
<dbReference type="InterPro" id="IPR014284">
    <property type="entry name" value="RNA_pol_sigma-70_dom"/>
</dbReference>
<keyword evidence="4" id="KW-0804">Transcription</keyword>
<evidence type="ECO:0000259" key="5">
    <source>
        <dbReference type="Pfam" id="PF04542"/>
    </source>
</evidence>
<reference evidence="8 9" key="1">
    <citation type="submission" date="2022-06" db="EMBL/GenBank/DDBJ databases">
        <title>Paraconexibacter antarcticus.</title>
        <authorList>
            <person name="Kim C.S."/>
        </authorList>
    </citation>
    <scope>NUCLEOTIDE SEQUENCE [LARGE SCALE GENOMIC DNA]</scope>
    <source>
        <strain evidence="8 9">02-257</strain>
    </source>
</reference>
<proteinExistence type="inferred from homology"/>
<dbReference type="Proteomes" id="UP001056035">
    <property type="component" value="Chromosome"/>
</dbReference>
<keyword evidence="9" id="KW-1185">Reference proteome</keyword>
<evidence type="ECO:0000259" key="6">
    <source>
        <dbReference type="Pfam" id="PF08281"/>
    </source>
</evidence>
<protein>
    <submittedName>
        <fullName evidence="8">Sigma-70 family RNA polymerase sigma factor</fullName>
    </submittedName>
</protein>
<dbReference type="Pfam" id="PF20239">
    <property type="entry name" value="DUF6596"/>
    <property type="match status" value="1"/>
</dbReference>
<dbReference type="NCBIfam" id="TIGR02937">
    <property type="entry name" value="sigma70-ECF"/>
    <property type="match status" value="1"/>
</dbReference>
<feature type="domain" description="RNA polymerase sigma-70 region 2" evidence="5">
    <location>
        <begin position="14"/>
        <end position="73"/>
    </location>
</feature>
<dbReference type="InterPro" id="IPR046531">
    <property type="entry name" value="DUF6596"/>
</dbReference>
<dbReference type="Gene3D" id="1.10.1740.10">
    <property type="match status" value="1"/>
</dbReference>
<feature type="domain" description="DUF6596" evidence="7">
    <location>
        <begin position="177"/>
        <end position="269"/>
    </location>
</feature>